<dbReference type="SMART" id="SM00220">
    <property type="entry name" value="S_TKc"/>
    <property type="match status" value="1"/>
</dbReference>
<comment type="caution">
    <text evidence="13">The sequence shown here is derived from an EMBL/GenBank/DDBJ whole genome shotgun (WGS) entry which is preliminary data.</text>
</comment>
<evidence type="ECO:0000256" key="4">
    <source>
        <dbReference type="ARBA" id="ARBA00022679"/>
    </source>
</evidence>
<dbReference type="GO" id="GO:0005737">
    <property type="term" value="C:cytoplasm"/>
    <property type="evidence" value="ECO:0007669"/>
    <property type="project" value="TreeGrafter"/>
</dbReference>
<feature type="binding site" evidence="10">
    <location>
        <position position="39"/>
    </location>
    <ligand>
        <name>ATP</name>
        <dbReference type="ChEBI" id="CHEBI:30616"/>
    </ligand>
</feature>
<feature type="region of interest" description="Disordered" evidence="11">
    <location>
        <begin position="886"/>
        <end position="922"/>
    </location>
</feature>
<dbReference type="FunFam" id="1.10.510.10:FF:000499">
    <property type="entry name" value="Serine/threonine-protein kinase KIC1"/>
    <property type="match status" value="1"/>
</dbReference>
<sequence length="1107" mass="118944">MSLPLSARRYEKNELIGRGAYGVVYRATDTATNAVVAIKILNLDSEDDFTDMQREINLLSQLHSPHIAQYYGSFIEESRMWIVMEYASGGSIHKLMRPGAIAEAYISTIMYGVLLALDYLHESGIMHRDVKAANVLVTDQGVVQLCDFGVARQVIHASAKSYSFVGTPYWMAPEVIQNGQVYDTKADIWSLGITAYEIATGRPPHADEDPKRALFLIPRKSPPHLDPAHASPDMRAFVDQCLESDYTRRPSARHLLAHSRFVRAGHGKHAARLVDLIARYSHWLATARPEDRDALDDNNDAMQSTSEASLAESWNFDRFSVASDMDADAGYQSHSSLFSKNRRASAADSSDSLDDPPVAGSSDSQDPATVAAEPLFVRQLFRGESTQLPDAGAPASALRMRIGLGVGASTVGPAVVGRRPSRNADRLSLDLSAARASSSGAPTMRITAVEAEAEDDDNEYIRMADPSADKKKRRHRLRYKGFPRTLLPESVRRRWLGGSAGSTGSGGSSGSARSDRKPSAAPIERNQVKKAATNPAHSSEQCAAPSRQASTEPKNSRRVTIDAFPAAIKRHLRAIPNPLPAAVVAAAAAPAAASAAGDVPADGGLRGNRSVGYGDGRHRDANPLWIDTRDRPMSAVDGQWATGMDIHSAPLTKSLGRSLSQQHQLAPAIAAAAVDYHPQQQQQPSQPQQSAAGGRQNAVYAASPGSSQTSLNYPSKLRDAMATLRFLRLSNDKARSSVFADSMPSLLESAEPSPHSVQFPPRLQSRVSLPHVSPATASSADSSHTRHQLQLQPLSLPPSQQQQPQQPQELSAMHILSAAASLPSIRSVHTRDHARSQLESTKLQLKPHMFVPISPLEQRREQTQARQLFRTPSNATSAAAGRWALREEDEDEHVRGSAGSVVAGNTGRGRRAPRRSVSYSAHTHRAAVELSAEAHQGAARAASAKVLPARLLPEPSPTPPKPAATAATSSTSSVASASGPPQPPAFVRAQTDIPESARPSVPGEETRPEPVSDDHGAASHWQNELALAATNLLTALEALDRDAAAFEHALPMSVPVTDSRGRLKGYECTICGCIGYSAQVMAAHFSSHTFATKIKRTYAATSSEATE</sequence>
<evidence type="ECO:0000259" key="12">
    <source>
        <dbReference type="PROSITE" id="PS50011"/>
    </source>
</evidence>
<evidence type="ECO:0000256" key="11">
    <source>
        <dbReference type="SAM" id="MobiDB-lite"/>
    </source>
</evidence>
<evidence type="ECO:0000256" key="8">
    <source>
        <dbReference type="ARBA" id="ARBA00047899"/>
    </source>
</evidence>
<dbReference type="InterPro" id="IPR017441">
    <property type="entry name" value="Protein_kinase_ATP_BS"/>
</dbReference>
<dbReference type="Gene3D" id="1.10.510.10">
    <property type="entry name" value="Transferase(Phosphotransferase) domain 1"/>
    <property type="match status" value="1"/>
</dbReference>
<dbReference type="OrthoDB" id="248923at2759"/>
<keyword evidence="6 13" id="KW-0418">Kinase</keyword>
<dbReference type="PROSITE" id="PS00108">
    <property type="entry name" value="PROTEIN_KINASE_ST"/>
    <property type="match status" value="1"/>
</dbReference>
<evidence type="ECO:0000256" key="5">
    <source>
        <dbReference type="ARBA" id="ARBA00022741"/>
    </source>
</evidence>
<dbReference type="Pfam" id="PF00069">
    <property type="entry name" value="Pkinase"/>
    <property type="match status" value="1"/>
</dbReference>
<feature type="compositionally biased region" description="Basic and acidic residues" evidence="11">
    <location>
        <begin position="1004"/>
        <end position="1017"/>
    </location>
</feature>
<dbReference type="EMBL" id="JANBOJ010000116">
    <property type="protein sequence ID" value="KAJ1722355.1"/>
    <property type="molecule type" value="Genomic_DNA"/>
</dbReference>
<dbReference type="AlphaFoldDB" id="A0A9W7Y2K1"/>
<dbReference type="GO" id="GO:0004674">
    <property type="term" value="F:protein serine/threonine kinase activity"/>
    <property type="evidence" value="ECO:0007669"/>
    <property type="project" value="UniProtKB-KW"/>
</dbReference>
<dbReference type="PROSITE" id="PS00107">
    <property type="entry name" value="PROTEIN_KINASE_ATP"/>
    <property type="match status" value="1"/>
</dbReference>
<keyword evidence="3" id="KW-0723">Serine/threonine-protein kinase</keyword>
<evidence type="ECO:0000256" key="7">
    <source>
        <dbReference type="ARBA" id="ARBA00022840"/>
    </source>
</evidence>
<name>A0A9W7Y2K1_9FUNG</name>
<evidence type="ECO:0000256" key="10">
    <source>
        <dbReference type="PROSITE-ProRule" id="PRU10141"/>
    </source>
</evidence>
<dbReference type="PROSITE" id="PS50011">
    <property type="entry name" value="PROTEIN_KINASE_DOM"/>
    <property type="match status" value="1"/>
</dbReference>
<feature type="compositionally biased region" description="Low complexity" evidence="11">
    <location>
        <begin position="963"/>
        <end position="979"/>
    </location>
</feature>
<feature type="region of interest" description="Disordered" evidence="11">
    <location>
        <begin position="675"/>
        <end position="713"/>
    </location>
</feature>
<feature type="domain" description="Protein kinase" evidence="12">
    <location>
        <begin position="10"/>
        <end position="261"/>
    </location>
</feature>
<evidence type="ECO:0000256" key="2">
    <source>
        <dbReference type="ARBA" id="ARBA00012513"/>
    </source>
</evidence>
<evidence type="ECO:0000256" key="3">
    <source>
        <dbReference type="ARBA" id="ARBA00022527"/>
    </source>
</evidence>
<feature type="compositionally biased region" description="Low complexity" evidence="11">
    <location>
        <begin position="675"/>
        <end position="690"/>
    </location>
</feature>
<comment type="catalytic activity">
    <reaction evidence="9">
        <text>L-seryl-[protein] + ATP = O-phospho-L-seryl-[protein] + ADP + H(+)</text>
        <dbReference type="Rhea" id="RHEA:17989"/>
        <dbReference type="Rhea" id="RHEA-COMP:9863"/>
        <dbReference type="Rhea" id="RHEA-COMP:11604"/>
        <dbReference type="ChEBI" id="CHEBI:15378"/>
        <dbReference type="ChEBI" id="CHEBI:29999"/>
        <dbReference type="ChEBI" id="CHEBI:30616"/>
        <dbReference type="ChEBI" id="CHEBI:83421"/>
        <dbReference type="ChEBI" id="CHEBI:456216"/>
        <dbReference type="EC" id="2.7.11.1"/>
    </reaction>
</comment>
<reference evidence="13" key="1">
    <citation type="submission" date="2022-07" db="EMBL/GenBank/DDBJ databases">
        <title>Phylogenomic reconstructions and comparative analyses of Kickxellomycotina fungi.</title>
        <authorList>
            <person name="Reynolds N.K."/>
            <person name="Stajich J.E."/>
            <person name="Barry K."/>
            <person name="Grigoriev I.V."/>
            <person name="Crous P."/>
            <person name="Smith M.E."/>
        </authorList>
    </citation>
    <scope>NUCLEOTIDE SEQUENCE</scope>
    <source>
        <strain evidence="13">NBRC 32514</strain>
    </source>
</reference>
<feature type="compositionally biased region" description="Polar residues" evidence="11">
    <location>
        <begin position="704"/>
        <end position="713"/>
    </location>
</feature>
<comment type="similarity">
    <text evidence="1">Belongs to the protein kinase superfamily. STE Ser/Thr protein kinase family. STE20 subfamily.</text>
</comment>
<feature type="compositionally biased region" description="Gly residues" evidence="11">
    <location>
        <begin position="498"/>
        <end position="509"/>
    </location>
</feature>
<feature type="region of interest" description="Disordered" evidence="11">
    <location>
        <begin position="769"/>
        <end position="789"/>
    </location>
</feature>
<dbReference type="GO" id="GO:0005524">
    <property type="term" value="F:ATP binding"/>
    <property type="evidence" value="ECO:0007669"/>
    <property type="project" value="UniProtKB-UniRule"/>
</dbReference>
<keyword evidence="14" id="KW-1185">Reference proteome</keyword>
<dbReference type="Proteomes" id="UP001149813">
    <property type="component" value="Unassembled WGS sequence"/>
</dbReference>
<proteinExistence type="inferred from homology"/>
<feature type="region of interest" description="Disordered" evidence="11">
    <location>
        <begin position="950"/>
        <end position="1018"/>
    </location>
</feature>
<dbReference type="InterPro" id="IPR000719">
    <property type="entry name" value="Prot_kinase_dom"/>
</dbReference>
<comment type="catalytic activity">
    <reaction evidence="8">
        <text>L-threonyl-[protein] + ATP = O-phospho-L-threonyl-[protein] + ADP + H(+)</text>
        <dbReference type="Rhea" id="RHEA:46608"/>
        <dbReference type="Rhea" id="RHEA-COMP:11060"/>
        <dbReference type="Rhea" id="RHEA-COMP:11605"/>
        <dbReference type="ChEBI" id="CHEBI:15378"/>
        <dbReference type="ChEBI" id="CHEBI:30013"/>
        <dbReference type="ChEBI" id="CHEBI:30616"/>
        <dbReference type="ChEBI" id="CHEBI:61977"/>
        <dbReference type="ChEBI" id="CHEBI:456216"/>
        <dbReference type="EC" id="2.7.11.1"/>
    </reaction>
</comment>
<gene>
    <name evidence="13" type="primary">KIC1</name>
    <name evidence="13" type="ORF">LPJ53_003223</name>
</gene>
<evidence type="ECO:0000256" key="1">
    <source>
        <dbReference type="ARBA" id="ARBA00008874"/>
    </source>
</evidence>
<dbReference type="PANTHER" id="PTHR48012:SF21">
    <property type="entry name" value="PH DOMAIN-CONTAINING PROTEIN"/>
    <property type="match status" value="1"/>
</dbReference>
<dbReference type="SUPFAM" id="SSF56112">
    <property type="entry name" value="Protein kinase-like (PK-like)"/>
    <property type="match status" value="1"/>
</dbReference>
<keyword evidence="7 10" id="KW-0067">ATP-binding</keyword>
<dbReference type="PANTHER" id="PTHR48012">
    <property type="entry name" value="STERILE20-LIKE KINASE, ISOFORM B-RELATED"/>
    <property type="match status" value="1"/>
</dbReference>
<feature type="region of interest" description="Disordered" evidence="11">
    <location>
        <begin position="457"/>
        <end position="476"/>
    </location>
</feature>
<accession>A0A9W7Y2K1</accession>
<keyword evidence="5 10" id="KW-0547">Nucleotide-binding</keyword>
<keyword evidence="4" id="KW-0808">Transferase</keyword>
<organism evidence="13 14">
    <name type="scientific">Coemansia erecta</name>
    <dbReference type="NCBI Taxonomy" id="147472"/>
    <lineage>
        <taxon>Eukaryota</taxon>
        <taxon>Fungi</taxon>
        <taxon>Fungi incertae sedis</taxon>
        <taxon>Zoopagomycota</taxon>
        <taxon>Kickxellomycotina</taxon>
        <taxon>Kickxellomycetes</taxon>
        <taxon>Kickxellales</taxon>
        <taxon>Kickxellaceae</taxon>
        <taxon>Coemansia</taxon>
    </lineage>
</organism>
<dbReference type="InterPro" id="IPR050629">
    <property type="entry name" value="STE20/SPS1-PAK"/>
</dbReference>
<protein>
    <recommendedName>
        <fullName evidence="2">non-specific serine/threonine protein kinase</fullName>
        <ecNumber evidence="2">2.7.11.1</ecNumber>
    </recommendedName>
</protein>
<evidence type="ECO:0000256" key="9">
    <source>
        <dbReference type="ARBA" id="ARBA00048679"/>
    </source>
</evidence>
<dbReference type="InterPro" id="IPR008271">
    <property type="entry name" value="Ser/Thr_kinase_AS"/>
</dbReference>
<feature type="region of interest" description="Disordered" evidence="11">
    <location>
        <begin position="342"/>
        <end position="368"/>
    </location>
</feature>
<evidence type="ECO:0000313" key="13">
    <source>
        <dbReference type="EMBL" id="KAJ1722355.1"/>
    </source>
</evidence>
<feature type="region of interest" description="Disordered" evidence="11">
    <location>
        <begin position="493"/>
        <end position="558"/>
    </location>
</feature>
<dbReference type="InterPro" id="IPR011009">
    <property type="entry name" value="Kinase-like_dom_sf"/>
</dbReference>
<dbReference type="EC" id="2.7.11.1" evidence="2"/>
<evidence type="ECO:0000313" key="14">
    <source>
        <dbReference type="Proteomes" id="UP001149813"/>
    </source>
</evidence>
<evidence type="ECO:0000256" key="6">
    <source>
        <dbReference type="ARBA" id="ARBA00022777"/>
    </source>
</evidence>
<feature type="compositionally biased region" description="Polar residues" evidence="11">
    <location>
        <begin position="535"/>
        <end position="553"/>
    </location>
</feature>